<dbReference type="PANTHER" id="PTHR40465:SF1">
    <property type="entry name" value="DUF6534 DOMAIN-CONTAINING PROTEIN"/>
    <property type="match status" value="1"/>
</dbReference>
<feature type="transmembrane region" description="Helical" evidence="1">
    <location>
        <begin position="118"/>
        <end position="138"/>
    </location>
</feature>
<name>A0A8H4VNE4_9AGAR</name>
<evidence type="ECO:0000259" key="2">
    <source>
        <dbReference type="Pfam" id="PF20152"/>
    </source>
</evidence>
<feature type="transmembrane region" description="Helical" evidence="1">
    <location>
        <begin position="158"/>
        <end position="184"/>
    </location>
</feature>
<organism evidence="3 4">
    <name type="scientific">Agrocybe pediades</name>
    <dbReference type="NCBI Taxonomy" id="84607"/>
    <lineage>
        <taxon>Eukaryota</taxon>
        <taxon>Fungi</taxon>
        <taxon>Dikarya</taxon>
        <taxon>Basidiomycota</taxon>
        <taxon>Agaricomycotina</taxon>
        <taxon>Agaricomycetes</taxon>
        <taxon>Agaricomycetidae</taxon>
        <taxon>Agaricales</taxon>
        <taxon>Agaricineae</taxon>
        <taxon>Strophariaceae</taxon>
        <taxon>Agrocybe</taxon>
    </lineage>
</organism>
<proteinExistence type="predicted"/>
<gene>
    <name evidence="3" type="ORF">D9613_007751</name>
</gene>
<feature type="transmembrane region" description="Helical" evidence="1">
    <location>
        <begin position="12"/>
        <end position="37"/>
    </location>
</feature>
<feature type="transmembrane region" description="Helical" evidence="1">
    <location>
        <begin position="84"/>
        <end position="106"/>
    </location>
</feature>
<dbReference type="Proteomes" id="UP000521872">
    <property type="component" value="Unassembled WGS sequence"/>
</dbReference>
<evidence type="ECO:0000256" key="1">
    <source>
        <dbReference type="SAM" id="Phobius"/>
    </source>
</evidence>
<dbReference type="EMBL" id="JAACJL010000045">
    <property type="protein sequence ID" value="KAF4614219.1"/>
    <property type="molecule type" value="Genomic_DNA"/>
</dbReference>
<protein>
    <recommendedName>
        <fullName evidence="2">DUF6534 domain-containing protein</fullName>
    </recommendedName>
</protein>
<accession>A0A8H4VNE4</accession>
<dbReference type="Pfam" id="PF20152">
    <property type="entry name" value="DUF6534"/>
    <property type="match status" value="1"/>
</dbReference>
<keyword evidence="4" id="KW-1185">Reference proteome</keyword>
<keyword evidence="1" id="KW-0472">Membrane</keyword>
<feature type="domain" description="DUF6534" evidence="2">
    <location>
        <begin position="169"/>
        <end position="254"/>
    </location>
</feature>
<keyword evidence="1" id="KW-1133">Transmembrane helix</keyword>
<dbReference type="PANTHER" id="PTHR40465">
    <property type="entry name" value="CHROMOSOME 1, WHOLE GENOME SHOTGUN SEQUENCE"/>
    <property type="match status" value="1"/>
</dbReference>
<sequence>MPSSLGSFEDTFGAMLTGAFIAMTIYGITTLQAYFYYMSFPNDDTATKLMRNLQSRQGIGNLDFRYCAFNSHVPLHSLLPEAIIYLYAQLSPVANVLLALISQSFFTRRIFLLCSLRWRYWVAGIISVTVVAHFVTGINTAVHLFQKKEFSQLKEVSLSAVVPFGASTILSDILVAASLCFLLDNNRSQFDDTNSVINRLIIFAINRCILTTAVAVVETIVFTVLPNTFYSFAIDFVIGKLYANSLLAVLNARANLRGLPRREHFVTTEMSTRFDVEQQTSSSEPVRDNKTL</sequence>
<dbReference type="InterPro" id="IPR045339">
    <property type="entry name" value="DUF6534"/>
</dbReference>
<feature type="transmembrane region" description="Helical" evidence="1">
    <location>
        <begin position="196"/>
        <end position="217"/>
    </location>
</feature>
<comment type="caution">
    <text evidence="3">The sequence shown here is derived from an EMBL/GenBank/DDBJ whole genome shotgun (WGS) entry which is preliminary data.</text>
</comment>
<feature type="transmembrane region" description="Helical" evidence="1">
    <location>
        <begin position="229"/>
        <end position="252"/>
    </location>
</feature>
<reference evidence="3 4" key="1">
    <citation type="submission" date="2019-12" db="EMBL/GenBank/DDBJ databases">
        <authorList>
            <person name="Floudas D."/>
            <person name="Bentzer J."/>
            <person name="Ahren D."/>
            <person name="Johansson T."/>
            <person name="Persson P."/>
            <person name="Tunlid A."/>
        </authorList>
    </citation>
    <scope>NUCLEOTIDE SEQUENCE [LARGE SCALE GENOMIC DNA]</scope>
    <source>
        <strain evidence="3 4">CBS 102.39</strain>
    </source>
</reference>
<keyword evidence="1" id="KW-0812">Transmembrane</keyword>
<evidence type="ECO:0000313" key="4">
    <source>
        <dbReference type="Proteomes" id="UP000521872"/>
    </source>
</evidence>
<evidence type="ECO:0000313" key="3">
    <source>
        <dbReference type="EMBL" id="KAF4614219.1"/>
    </source>
</evidence>
<dbReference type="AlphaFoldDB" id="A0A8H4VNE4"/>